<protein>
    <submittedName>
        <fullName evidence="2">Uncharacterized protein</fullName>
    </submittedName>
</protein>
<dbReference type="STRING" id="623280.SAMN05660226_03814"/>
<dbReference type="OrthoDB" id="1352305at2"/>
<proteinExistence type="predicted"/>
<evidence type="ECO:0000256" key="1">
    <source>
        <dbReference type="SAM" id="Phobius"/>
    </source>
</evidence>
<keyword evidence="3" id="KW-1185">Reference proteome</keyword>
<accession>A0A1T5F6J4</accession>
<name>A0A1T5F6J4_9SPHI</name>
<sequence length="588" mass="65053">MELTAHQAYRKAIRYCLAITLSLLLPLANSCKKENTRPAQEEKEFTDGVSVDNREVSTYQLVTLSASGDLKIKYAGTFGNTPVEVFKTSDTTLAVFVPEEAQGEHFLKFELATIKFQVQPVQTDEDPDEFIANFAKGFDADTEALGGTTEAELADREELLAFKQGIMETWGKMSASDRRQTHMFYTANKGQVSELIRQLNDAMAIGVAAMQQLRAQPVMALGDAGTVASANTDSPFGCPTGRLKDFHDCLGKHLGESMSLLNGQLRGFTRYVLMAGAVGGTALSLSALGPFALGITAVGMALPIGMATYILLAEIAPTTLRLVRTLIMYLGTPWVFVVERRNANATKEYPYDRYAEVDVDAFLRTVEETDSDVTPNTGGFINALKELKPTWDKFKGLFKELPGFTPKKEAVELDGAEISVSDISNPNVAYVGQSGNKIKFRSLSQAEETFTYRIHASKEGFTESVELSGVIVLPAFELTGRWRLNYYTDDTRTNLGQSNLIDFGNGADDLGWPVSHTYEDGNVEYYDRSNAQFTFNQSFYAAGMTLVLTHNYWNIRYHFKYDPEHPNRLIGESIGLSNNGFNMDLVKQ</sequence>
<dbReference type="AlphaFoldDB" id="A0A1T5F6J4"/>
<dbReference type="EMBL" id="FUYS01000013">
    <property type="protein sequence ID" value="SKB91759.1"/>
    <property type="molecule type" value="Genomic_DNA"/>
</dbReference>
<gene>
    <name evidence="2" type="ORF">SAMN05660226_03814</name>
</gene>
<keyword evidence="1" id="KW-1133">Transmembrane helix</keyword>
<evidence type="ECO:0000313" key="2">
    <source>
        <dbReference type="EMBL" id="SKB91759.1"/>
    </source>
</evidence>
<reference evidence="2 3" key="1">
    <citation type="submission" date="2017-02" db="EMBL/GenBank/DDBJ databases">
        <authorList>
            <person name="Peterson S.W."/>
        </authorList>
    </citation>
    <scope>NUCLEOTIDE SEQUENCE [LARGE SCALE GENOMIC DNA]</scope>
    <source>
        <strain evidence="2 3">DSM 22899</strain>
    </source>
</reference>
<feature type="transmembrane region" description="Helical" evidence="1">
    <location>
        <begin position="268"/>
        <end position="285"/>
    </location>
</feature>
<evidence type="ECO:0000313" key="3">
    <source>
        <dbReference type="Proteomes" id="UP000190541"/>
    </source>
</evidence>
<keyword evidence="1" id="KW-0812">Transmembrane</keyword>
<organism evidence="2 3">
    <name type="scientific">Parapedobacter luteus</name>
    <dbReference type="NCBI Taxonomy" id="623280"/>
    <lineage>
        <taxon>Bacteria</taxon>
        <taxon>Pseudomonadati</taxon>
        <taxon>Bacteroidota</taxon>
        <taxon>Sphingobacteriia</taxon>
        <taxon>Sphingobacteriales</taxon>
        <taxon>Sphingobacteriaceae</taxon>
        <taxon>Parapedobacter</taxon>
    </lineage>
</organism>
<dbReference type="RefSeq" id="WP_079718434.1">
    <property type="nucleotide sequence ID" value="NZ_FUYS01000013.1"/>
</dbReference>
<dbReference type="Proteomes" id="UP000190541">
    <property type="component" value="Unassembled WGS sequence"/>
</dbReference>
<keyword evidence="1" id="KW-0472">Membrane</keyword>
<feature type="transmembrane region" description="Helical" evidence="1">
    <location>
        <begin position="291"/>
        <end position="312"/>
    </location>
</feature>